<dbReference type="AlphaFoldDB" id="A0A0J6R788"/>
<evidence type="ECO:0000259" key="8">
    <source>
        <dbReference type="PROSITE" id="PS50928"/>
    </source>
</evidence>
<reference evidence="10 11" key="1">
    <citation type="submission" date="2014-11" db="EMBL/GenBank/DDBJ databases">
        <title>Comparative genomics of Methylobacterium species.</title>
        <authorList>
            <person name="Chaudhry V."/>
            <person name="Patil P.B."/>
        </authorList>
    </citation>
    <scope>NUCLEOTIDE SEQUENCE [LARGE SCALE GENOMIC DNA]</scope>
    <source>
        <strain evidence="10 11">SE3.6</strain>
    </source>
</reference>
<feature type="transmembrane region" description="Helical" evidence="7">
    <location>
        <begin position="100"/>
        <end position="121"/>
    </location>
</feature>
<dbReference type="EMBL" id="AP024145">
    <property type="protein sequence ID" value="BCM84068.1"/>
    <property type="molecule type" value="Genomic_DNA"/>
</dbReference>
<dbReference type="SUPFAM" id="SSF161098">
    <property type="entry name" value="MetI-like"/>
    <property type="match status" value="1"/>
</dbReference>
<dbReference type="InterPro" id="IPR035906">
    <property type="entry name" value="MetI-like_sf"/>
</dbReference>
<comment type="subcellular location">
    <subcellularLocation>
        <location evidence="1 7">Cell membrane</location>
        <topology evidence="1 7">Multi-pass membrane protein</topology>
    </subcellularLocation>
</comment>
<evidence type="ECO:0000313" key="12">
    <source>
        <dbReference type="Proteomes" id="UP000663508"/>
    </source>
</evidence>
<evidence type="ECO:0000256" key="3">
    <source>
        <dbReference type="ARBA" id="ARBA00022475"/>
    </source>
</evidence>
<keyword evidence="3" id="KW-1003">Cell membrane</keyword>
<dbReference type="PROSITE" id="PS50928">
    <property type="entry name" value="ABC_TM1"/>
    <property type="match status" value="1"/>
</dbReference>
<dbReference type="Gene3D" id="1.10.3720.10">
    <property type="entry name" value="MetI-like"/>
    <property type="match status" value="1"/>
</dbReference>
<keyword evidence="5 7" id="KW-1133">Transmembrane helix</keyword>
<evidence type="ECO:0000313" key="10">
    <source>
        <dbReference type="EMBL" id="KMO14518.1"/>
    </source>
</evidence>
<dbReference type="InterPro" id="IPR045621">
    <property type="entry name" value="BPD_transp_1_N"/>
</dbReference>
<dbReference type="EMBL" id="JTHG01000287">
    <property type="protein sequence ID" value="KMO14518.1"/>
    <property type="molecule type" value="Genomic_DNA"/>
</dbReference>
<dbReference type="GO" id="GO:0005886">
    <property type="term" value="C:plasma membrane"/>
    <property type="evidence" value="ECO:0007669"/>
    <property type="project" value="UniProtKB-SubCell"/>
</dbReference>
<evidence type="ECO:0000256" key="1">
    <source>
        <dbReference type="ARBA" id="ARBA00004651"/>
    </source>
</evidence>
<keyword evidence="4 7" id="KW-0812">Transmembrane</keyword>
<keyword evidence="6 7" id="KW-0472">Membrane</keyword>
<evidence type="ECO:0000313" key="9">
    <source>
        <dbReference type="EMBL" id="BCM84068.1"/>
    </source>
</evidence>
<dbReference type="CDD" id="cd06261">
    <property type="entry name" value="TM_PBP2"/>
    <property type="match status" value="1"/>
</dbReference>
<evidence type="ECO:0000256" key="2">
    <source>
        <dbReference type="ARBA" id="ARBA00022448"/>
    </source>
</evidence>
<dbReference type="PANTHER" id="PTHR43163:SF6">
    <property type="entry name" value="DIPEPTIDE TRANSPORT SYSTEM PERMEASE PROTEIN DPPB-RELATED"/>
    <property type="match status" value="1"/>
</dbReference>
<dbReference type="InterPro" id="IPR000515">
    <property type="entry name" value="MetI-like"/>
</dbReference>
<keyword evidence="11" id="KW-1185">Reference proteome</keyword>
<dbReference type="RefSeq" id="WP_048428961.1">
    <property type="nucleotide sequence ID" value="NZ_AP024145.1"/>
</dbReference>
<proteinExistence type="inferred from homology"/>
<feature type="transmembrane region" description="Helical" evidence="7">
    <location>
        <begin position="12"/>
        <end position="30"/>
    </location>
</feature>
<feature type="transmembrane region" description="Helical" evidence="7">
    <location>
        <begin position="271"/>
        <end position="291"/>
    </location>
</feature>
<keyword evidence="2 7" id="KW-0813">Transport</keyword>
<dbReference type="PANTHER" id="PTHR43163">
    <property type="entry name" value="DIPEPTIDE TRANSPORT SYSTEM PERMEASE PROTEIN DPPB-RELATED"/>
    <property type="match status" value="1"/>
</dbReference>
<dbReference type="KEGG" id="mind:mvi_25290"/>
<comment type="similarity">
    <text evidence="7">Belongs to the binding-protein-dependent transport system permease family.</text>
</comment>
<dbReference type="GO" id="GO:0055085">
    <property type="term" value="P:transmembrane transport"/>
    <property type="evidence" value="ECO:0007669"/>
    <property type="project" value="InterPro"/>
</dbReference>
<accession>A0A0J6R788</accession>
<feature type="transmembrane region" description="Helical" evidence="7">
    <location>
        <begin position="174"/>
        <end position="193"/>
    </location>
</feature>
<protein>
    <submittedName>
        <fullName evidence="9">ABC transporter</fullName>
    </submittedName>
</protein>
<dbReference type="Pfam" id="PF19300">
    <property type="entry name" value="BPD_transp_1_N"/>
    <property type="match status" value="1"/>
</dbReference>
<feature type="transmembrane region" description="Helical" evidence="7">
    <location>
        <begin position="133"/>
        <end position="154"/>
    </location>
</feature>
<dbReference type="Proteomes" id="UP000036471">
    <property type="component" value="Unassembled WGS sequence"/>
</dbReference>
<dbReference type="Proteomes" id="UP000663508">
    <property type="component" value="Chromosome"/>
</dbReference>
<feature type="domain" description="ABC transmembrane type-1" evidence="8">
    <location>
        <begin position="94"/>
        <end position="292"/>
    </location>
</feature>
<evidence type="ECO:0000256" key="6">
    <source>
        <dbReference type="ARBA" id="ARBA00023136"/>
    </source>
</evidence>
<evidence type="ECO:0000313" key="11">
    <source>
        <dbReference type="Proteomes" id="UP000036471"/>
    </source>
</evidence>
<evidence type="ECO:0000256" key="4">
    <source>
        <dbReference type="ARBA" id="ARBA00022692"/>
    </source>
</evidence>
<dbReference type="Pfam" id="PF00528">
    <property type="entry name" value="BPD_transp_1"/>
    <property type="match status" value="1"/>
</dbReference>
<evidence type="ECO:0000256" key="5">
    <source>
        <dbReference type="ARBA" id="ARBA00022989"/>
    </source>
</evidence>
<reference evidence="9" key="2">
    <citation type="submission" date="2020-11" db="EMBL/GenBank/DDBJ databases">
        <title>Complete genome sequence of a novel pathogenic Methylobacterium strain isolated from rice in Vietnam.</title>
        <authorList>
            <person name="Lai K."/>
            <person name="Okazaki S."/>
            <person name="Higashi K."/>
            <person name="Mori H."/>
            <person name="Toyoda A."/>
            <person name="Kurokawa K."/>
        </authorList>
    </citation>
    <scope>NUCLEOTIDE SEQUENCE</scope>
    <source>
        <strain evidence="9">VL1</strain>
    </source>
</reference>
<name>A0A0J6R788_9HYPH</name>
<evidence type="ECO:0000256" key="7">
    <source>
        <dbReference type="RuleBase" id="RU363032"/>
    </source>
</evidence>
<sequence>MIAYVLRRLAQAVPTLFIVVTLSFFLVRLAPGGPFDLERPLPAAAMENLRRVYGLDQPLLVQYGRYLAALARGDLGPSFSVRDLSVAELFARGLPVSMTLGALALLVSLVLGTLLGGLSALRRGSALDHAVTTLGTFALTVPGFVVAPLLQIAFGLTLRWLPVGGWDDGSPRNLVLPVVTLALPQVAVVARLFRAGLVEVFDRPHWRTLRALGLAPRTLALHGLRGAALPVVSYLGPAAAGLLTGSVVVETVFGLPGVGRYFVDGAINRDYTLVLGTVVLIAVFVLVLNLLSDLACALIDPRLRDFG</sequence>
<gene>
    <name evidence="9" type="primary">OppB</name>
    <name evidence="9" type="ORF">mvi_25290</name>
    <name evidence="10" type="ORF">QR79_25440</name>
</gene>
<organism evidence="9 12">
    <name type="scientific">Methylobacterium indicum</name>
    <dbReference type="NCBI Taxonomy" id="1775910"/>
    <lineage>
        <taxon>Bacteria</taxon>
        <taxon>Pseudomonadati</taxon>
        <taxon>Pseudomonadota</taxon>
        <taxon>Alphaproteobacteria</taxon>
        <taxon>Hyphomicrobiales</taxon>
        <taxon>Methylobacteriaceae</taxon>
        <taxon>Methylobacterium</taxon>
    </lineage>
</organism>
<feature type="transmembrane region" description="Helical" evidence="7">
    <location>
        <begin position="238"/>
        <end position="259"/>
    </location>
</feature>